<dbReference type="SUPFAM" id="SSF103084">
    <property type="entry name" value="Holliday junction resolvase RusA"/>
    <property type="match status" value="1"/>
</dbReference>
<evidence type="ECO:0000313" key="1">
    <source>
        <dbReference type="EMBL" id="KKN11028.1"/>
    </source>
</evidence>
<dbReference type="AlphaFoldDB" id="A0A0F9R0K8"/>
<dbReference type="EMBL" id="LAZR01004181">
    <property type="protein sequence ID" value="KKN11028.1"/>
    <property type="molecule type" value="Genomic_DNA"/>
</dbReference>
<gene>
    <name evidence="1" type="ORF">LCGC14_1030570</name>
</gene>
<proteinExistence type="predicted"/>
<reference evidence="1" key="1">
    <citation type="journal article" date="2015" name="Nature">
        <title>Complex archaea that bridge the gap between prokaryotes and eukaryotes.</title>
        <authorList>
            <person name="Spang A."/>
            <person name="Saw J.H."/>
            <person name="Jorgensen S.L."/>
            <person name="Zaremba-Niedzwiedzka K."/>
            <person name="Martijn J."/>
            <person name="Lind A.E."/>
            <person name="van Eijk R."/>
            <person name="Schleper C."/>
            <person name="Guy L."/>
            <person name="Ettema T.J."/>
        </authorList>
    </citation>
    <scope>NUCLEOTIDE SEQUENCE</scope>
</reference>
<comment type="caution">
    <text evidence="1">The sequence shown here is derived from an EMBL/GenBank/DDBJ whole genome shotgun (WGS) entry which is preliminary data.</text>
</comment>
<accession>A0A0F9R0K8</accession>
<sequence length="150" mass="16775">MPTISFSIPFAVGAKQGDRSRVVTPRTGKPFVRHYPDPKTKRNAQALEALCLPYVPAKPLEGPLRVEIFANYPWRKSESKRNRARGKIPKDTKPDADNIAKQVCDVLEAMGFFVNDSQIAHLEVHKAWTDRPSLAVWIIEMEQGAAHDAG</sequence>
<dbReference type="GO" id="GO:0006310">
    <property type="term" value="P:DNA recombination"/>
    <property type="evidence" value="ECO:0007669"/>
    <property type="project" value="InterPro"/>
</dbReference>
<name>A0A0F9R0K8_9ZZZZ</name>
<dbReference type="GO" id="GO:0006281">
    <property type="term" value="P:DNA repair"/>
    <property type="evidence" value="ECO:0007669"/>
    <property type="project" value="InterPro"/>
</dbReference>
<dbReference type="GO" id="GO:0000287">
    <property type="term" value="F:magnesium ion binding"/>
    <property type="evidence" value="ECO:0007669"/>
    <property type="project" value="InterPro"/>
</dbReference>
<dbReference type="InterPro" id="IPR036614">
    <property type="entry name" value="RusA-like_sf"/>
</dbReference>
<dbReference type="InterPro" id="IPR008822">
    <property type="entry name" value="Endonuclease_RusA-like"/>
</dbReference>
<dbReference type="Pfam" id="PF05866">
    <property type="entry name" value="RusA"/>
    <property type="match status" value="1"/>
</dbReference>
<dbReference type="Gene3D" id="3.30.1330.70">
    <property type="entry name" value="Holliday junction resolvase RusA"/>
    <property type="match status" value="1"/>
</dbReference>
<organism evidence="1">
    <name type="scientific">marine sediment metagenome</name>
    <dbReference type="NCBI Taxonomy" id="412755"/>
    <lineage>
        <taxon>unclassified sequences</taxon>
        <taxon>metagenomes</taxon>
        <taxon>ecological metagenomes</taxon>
    </lineage>
</organism>
<protein>
    <submittedName>
        <fullName evidence="1">Uncharacterized protein</fullName>
    </submittedName>
</protein>